<feature type="domain" description="Putative auto-transporter adhesin head GIN" evidence="1">
    <location>
        <begin position="198"/>
        <end position="286"/>
    </location>
</feature>
<dbReference type="AlphaFoldDB" id="A0A4Q1UUX0"/>
<dbReference type="Proteomes" id="UP000290819">
    <property type="component" value="Unassembled WGS sequence"/>
</dbReference>
<proteinExistence type="predicted"/>
<name>A0A4Q1UUX0_9BRAD</name>
<accession>A0A4Q1UUX0</accession>
<evidence type="ECO:0000313" key="3">
    <source>
        <dbReference type="Proteomes" id="UP000290819"/>
    </source>
</evidence>
<dbReference type="OrthoDB" id="7375620at2"/>
<evidence type="ECO:0000313" key="2">
    <source>
        <dbReference type="EMBL" id="RXT42791.1"/>
    </source>
</evidence>
<dbReference type="EMBL" id="MZXW01000033">
    <property type="protein sequence ID" value="RXT42791.1"/>
    <property type="molecule type" value="Genomic_DNA"/>
</dbReference>
<keyword evidence="3" id="KW-1185">Reference proteome</keyword>
<gene>
    <name evidence="2" type="ORF">B5V03_24840</name>
</gene>
<dbReference type="Pfam" id="PF10988">
    <property type="entry name" value="DUF2807"/>
    <property type="match status" value="1"/>
</dbReference>
<organism evidence="2 3">
    <name type="scientific">Bradyrhizobium betae</name>
    <dbReference type="NCBI Taxonomy" id="244734"/>
    <lineage>
        <taxon>Bacteria</taxon>
        <taxon>Pseudomonadati</taxon>
        <taxon>Pseudomonadota</taxon>
        <taxon>Alphaproteobacteria</taxon>
        <taxon>Hyphomicrobiales</taxon>
        <taxon>Nitrobacteraceae</taxon>
        <taxon>Bradyrhizobium</taxon>
    </lineage>
</organism>
<evidence type="ECO:0000259" key="1">
    <source>
        <dbReference type="Pfam" id="PF10988"/>
    </source>
</evidence>
<sequence length="305" mass="31550">MNRRLMRIALVSLSIAAACGIVTVLTSATGWIDGDARSWAAPLRTCASAKKTSSGERRTVDLDWGGSDAIKIKIPAKVHYQPGPKPQASVSGNADLVDHVRLHDGALAWDTVEWDNLVDCFPADDLVVQLAGPAVTAWTLNGSGELNLADLKQDVLRITLHGSGVVTASGEVREASLDAAGSGRADLGRLVTQTTIANIHGSATLKLADIKQDVLHVTMHGSGFVTASGSAKNVSLESAGSSRADLGRLIADRASAQIHGSGDVDLAPRQDADISVSGSSVVKLHGTVARINSHVSGSGAIKPVP</sequence>
<comment type="caution">
    <text evidence="2">The sequence shown here is derived from an EMBL/GenBank/DDBJ whole genome shotgun (WGS) entry which is preliminary data.</text>
</comment>
<reference evidence="2 3" key="1">
    <citation type="submission" date="2017-03" db="EMBL/GenBank/DDBJ databases">
        <authorList>
            <person name="Safronova V.I."/>
            <person name="Sazanova A.L."/>
            <person name="Chirak E.R."/>
        </authorList>
    </citation>
    <scope>NUCLEOTIDE SEQUENCE [LARGE SCALE GENOMIC DNA]</scope>
    <source>
        <strain evidence="2 3">Opo-243</strain>
    </source>
</reference>
<protein>
    <submittedName>
        <fullName evidence="2">DUF2807 domain-containing protein</fullName>
    </submittedName>
</protein>
<dbReference type="InterPro" id="IPR021255">
    <property type="entry name" value="DUF2807"/>
</dbReference>
<dbReference type="Gene3D" id="2.160.20.120">
    <property type="match status" value="2"/>
</dbReference>
<dbReference type="PROSITE" id="PS51257">
    <property type="entry name" value="PROKAR_LIPOPROTEIN"/>
    <property type="match status" value="1"/>
</dbReference>
<dbReference type="RefSeq" id="WP_129273052.1">
    <property type="nucleotide sequence ID" value="NZ_MZXW01000033.1"/>
</dbReference>